<protein>
    <recommendedName>
        <fullName evidence="3">MazG nucleotide pyrophosphohydrolase domain protein</fullName>
    </recommendedName>
</protein>
<reference evidence="1 2" key="1">
    <citation type="submission" date="2013-01" db="EMBL/GenBank/DDBJ databases">
        <authorList>
            <person name="Harkins D.M."/>
            <person name="Durkin A.S."/>
            <person name="Brinkac L.M."/>
            <person name="Haft D.H."/>
            <person name="Selengut J.D."/>
            <person name="Sanka R."/>
            <person name="DePew J."/>
            <person name="Purushe J."/>
            <person name="Tulsiani S.M."/>
            <person name="Graham G.C."/>
            <person name="Burns M.-A."/>
            <person name="Dohnt M.F."/>
            <person name="Smythe L.D."/>
            <person name="McKay D.B."/>
            <person name="Craig S.B."/>
            <person name="Vinetz J.M."/>
            <person name="Sutton G.G."/>
            <person name="Nierman W.C."/>
            <person name="Fouts D.E."/>
        </authorList>
    </citation>
    <scope>NUCLEOTIDE SEQUENCE [LARGE SCALE GENOMIC DNA]</scope>
    <source>
        <strain evidence="1 2">LT2116</strain>
    </source>
</reference>
<dbReference type="CDD" id="cd11533">
    <property type="entry name" value="NTP-PPase_Af0060_like"/>
    <property type="match status" value="1"/>
</dbReference>
<evidence type="ECO:0000313" key="1">
    <source>
        <dbReference type="EMBL" id="EMF79776.1"/>
    </source>
</evidence>
<dbReference type="AlphaFoldDB" id="M3GS80"/>
<sequence length="84" mass="9659">MKEKIIQEILGERAKQDQKWGEQNHNPIEWCAILGEEVGEVNKAALETHFKYDGKNDLSEYRKELIQVSAVALAMIECLDRNSN</sequence>
<name>M3GS80_9LEPT</name>
<gene>
    <name evidence="1" type="ORF">LEP1GSC188_1467</name>
</gene>
<organism evidence="1 2">
    <name type="scientific">Leptospira weilii serovar Topaz str. LT2116</name>
    <dbReference type="NCBI Taxonomy" id="1088540"/>
    <lineage>
        <taxon>Bacteria</taxon>
        <taxon>Pseudomonadati</taxon>
        <taxon>Spirochaetota</taxon>
        <taxon>Spirochaetia</taxon>
        <taxon>Leptospirales</taxon>
        <taxon>Leptospiraceae</taxon>
        <taxon>Leptospira</taxon>
    </lineage>
</organism>
<comment type="caution">
    <text evidence="1">The sequence shown here is derived from an EMBL/GenBank/DDBJ whole genome shotgun (WGS) entry which is preliminary data.</text>
</comment>
<proteinExistence type="predicted"/>
<evidence type="ECO:0008006" key="3">
    <source>
        <dbReference type="Google" id="ProtNLM"/>
    </source>
</evidence>
<dbReference type="EMBL" id="AHOR02000076">
    <property type="protein sequence ID" value="EMF79776.1"/>
    <property type="molecule type" value="Genomic_DNA"/>
</dbReference>
<dbReference type="InterPro" id="IPR044548">
    <property type="entry name" value="AF0060_NTP-PPase_MazG-like"/>
</dbReference>
<dbReference type="Proteomes" id="UP000011770">
    <property type="component" value="Unassembled WGS sequence"/>
</dbReference>
<accession>M3GS80</accession>
<evidence type="ECO:0000313" key="2">
    <source>
        <dbReference type="Proteomes" id="UP000011770"/>
    </source>
</evidence>